<feature type="domain" description="Isochorismatase-like" evidence="2">
    <location>
        <begin position="116"/>
        <end position="186"/>
    </location>
</feature>
<evidence type="ECO:0000313" key="4">
    <source>
        <dbReference type="Proteomes" id="UP000262172"/>
    </source>
</evidence>
<dbReference type="InterPro" id="IPR000868">
    <property type="entry name" value="Isochorismatase-like_dom"/>
</dbReference>
<dbReference type="RefSeq" id="WP_116241654.1">
    <property type="nucleotide sequence ID" value="NZ_QUAB01000037.1"/>
</dbReference>
<dbReference type="EMBL" id="QUAB01000037">
    <property type="protein sequence ID" value="REJ06238.1"/>
    <property type="molecule type" value="Genomic_DNA"/>
</dbReference>
<dbReference type="OrthoDB" id="3174612at2"/>
<proteinExistence type="predicted"/>
<dbReference type="PANTHER" id="PTHR43540:SF6">
    <property type="entry name" value="ISOCHORISMATASE-LIKE DOMAIN-CONTAINING PROTEIN"/>
    <property type="match status" value="1"/>
</dbReference>
<reference evidence="3 4" key="1">
    <citation type="submission" date="2018-08" db="EMBL/GenBank/DDBJ databases">
        <title>Isolation, diversity and antifungal activity of Actinobacteria from cow dung.</title>
        <authorList>
            <person name="Ling L."/>
        </authorList>
    </citation>
    <scope>NUCLEOTIDE SEQUENCE [LARGE SCALE GENOMIC DNA]</scope>
    <source>
        <strain evidence="3 4">NEAU-LLE</strain>
    </source>
</reference>
<gene>
    <name evidence="3" type="ORF">DY023_07120</name>
</gene>
<dbReference type="Gene3D" id="3.40.50.850">
    <property type="entry name" value="Isochorismatase-like"/>
    <property type="match status" value="1"/>
</dbReference>
<dbReference type="InterPro" id="IPR050272">
    <property type="entry name" value="Isochorismatase-like_hydrls"/>
</dbReference>
<keyword evidence="4" id="KW-1185">Reference proteome</keyword>
<dbReference type="InterPro" id="IPR036380">
    <property type="entry name" value="Isochorismatase-like_sf"/>
</dbReference>
<dbReference type="GO" id="GO:0016787">
    <property type="term" value="F:hydrolase activity"/>
    <property type="evidence" value="ECO:0007669"/>
    <property type="project" value="UniProtKB-KW"/>
</dbReference>
<protein>
    <submittedName>
        <fullName evidence="3">Cysteine hydrolase</fullName>
    </submittedName>
</protein>
<organism evidence="3 4">
    <name type="scientific">Microbacterium bovistercoris</name>
    <dbReference type="NCBI Taxonomy" id="2293570"/>
    <lineage>
        <taxon>Bacteria</taxon>
        <taxon>Bacillati</taxon>
        <taxon>Actinomycetota</taxon>
        <taxon>Actinomycetes</taxon>
        <taxon>Micrococcales</taxon>
        <taxon>Microbacteriaceae</taxon>
        <taxon>Microbacterium</taxon>
    </lineage>
</organism>
<dbReference type="AlphaFoldDB" id="A0A371NUY9"/>
<dbReference type="SUPFAM" id="SSF52499">
    <property type="entry name" value="Isochorismatase-like hydrolases"/>
    <property type="match status" value="1"/>
</dbReference>
<evidence type="ECO:0000256" key="1">
    <source>
        <dbReference type="ARBA" id="ARBA00022801"/>
    </source>
</evidence>
<dbReference type="Pfam" id="PF00857">
    <property type="entry name" value="Isochorismatase"/>
    <property type="match status" value="1"/>
</dbReference>
<accession>A0A371NUY9</accession>
<dbReference type="Proteomes" id="UP000262172">
    <property type="component" value="Unassembled WGS sequence"/>
</dbReference>
<sequence>MTYTSIEWDRAALIVVDVQNDFVDGTTPVPGTANVLPVLTELLDVFRAARRPIAHVIRLYVPGGSDVDPVRRAHIESGLQIVSPGSRGAAIPAQLTGGNLVELDVSTLLSGSPQQLTPDEAIFYKPRWSAFYRTGLLDWLTTRAVTSVIVAGCNLPNCPRATLFDASERDFRAAVIADATSQTTAQRLDDLRVCCTDR</sequence>
<evidence type="ECO:0000313" key="3">
    <source>
        <dbReference type="EMBL" id="REJ06238.1"/>
    </source>
</evidence>
<keyword evidence="1 3" id="KW-0378">Hydrolase</keyword>
<dbReference type="PANTHER" id="PTHR43540">
    <property type="entry name" value="PEROXYUREIDOACRYLATE/UREIDOACRYLATE AMIDOHYDROLASE-RELATED"/>
    <property type="match status" value="1"/>
</dbReference>
<evidence type="ECO:0000259" key="2">
    <source>
        <dbReference type="Pfam" id="PF00857"/>
    </source>
</evidence>
<name>A0A371NUY9_9MICO</name>
<comment type="caution">
    <text evidence="3">The sequence shown here is derived from an EMBL/GenBank/DDBJ whole genome shotgun (WGS) entry which is preliminary data.</text>
</comment>
<dbReference type="CDD" id="cd00431">
    <property type="entry name" value="cysteine_hydrolases"/>
    <property type="match status" value="1"/>
</dbReference>